<dbReference type="InterPro" id="IPR036388">
    <property type="entry name" value="WH-like_DNA-bd_sf"/>
</dbReference>
<dbReference type="InterPro" id="IPR013325">
    <property type="entry name" value="RNA_pol_sigma_r2"/>
</dbReference>
<dbReference type="InterPro" id="IPR039425">
    <property type="entry name" value="RNA_pol_sigma-70-like"/>
</dbReference>
<evidence type="ECO:0000256" key="1">
    <source>
        <dbReference type="ARBA" id="ARBA00010641"/>
    </source>
</evidence>
<dbReference type="GO" id="GO:0016987">
    <property type="term" value="F:sigma factor activity"/>
    <property type="evidence" value="ECO:0007669"/>
    <property type="project" value="UniProtKB-KW"/>
</dbReference>
<dbReference type="EMBL" id="CP063458">
    <property type="protein sequence ID" value="QOV91292.1"/>
    <property type="molecule type" value="Genomic_DNA"/>
</dbReference>
<evidence type="ECO:0000256" key="2">
    <source>
        <dbReference type="ARBA" id="ARBA00023015"/>
    </source>
</evidence>
<organism evidence="9 10">
    <name type="scientific">Humisphaera borealis</name>
    <dbReference type="NCBI Taxonomy" id="2807512"/>
    <lineage>
        <taxon>Bacteria</taxon>
        <taxon>Pseudomonadati</taxon>
        <taxon>Planctomycetota</taxon>
        <taxon>Phycisphaerae</taxon>
        <taxon>Tepidisphaerales</taxon>
        <taxon>Tepidisphaeraceae</taxon>
        <taxon>Humisphaera</taxon>
    </lineage>
</organism>
<accession>A0A7M2X1G0</accession>
<feature type="domain" description="RNA polymerase sigma-70 region 2" evidence="7">
    <location>
        <begin position="21"/>
        <end position="87"/>
    </location>
</feature>
<evidence type="ECO:0000313" key="9">
    <source>
        <dbReference type="EMBL" id="QOV91292.1"/>
    </source>
</evidence>
<dbReference type="GO" id="GO:0006352">
    <property type="term" value="P:DNA-templated transcription initiation"/>
    <property type="evidence" value="ECO:0007669"/>
    <property type="project" value="InterPro"/>
</dbReference>
<keyword evidence="5 6" id="KW-0804">Transcription</keyword>
<evidence type="ECO:0000256" key="3">
    <source>
        <dbReference type="ARBA" id="ARBA00023082"/>
    </source>
</evidence>
<dbReference type="InterPro" id="IPR013324">
    <property type="entry name" value="RNA_pol_sigma_r3/r4-like"/>
</dbReference>
<evidence type="ECO:0000256" key="6">
    <source>
        <dbReference type="RuleBase" id="RU000716"/>
    </source>
</evidence>
<gene>
    <name evidence="9" type="ORF">IPV69_08025</name>
</gene>
<dbReference type="InterPro" id="IPR000838">
    <property type="entry name" value="RNA_pol_sigma70_ECF_CS"/>
</dbReference>
<dbReference type="SUPFAM" id="SSF88946">
    <property type="entry name" value="Sigma2 domain of RNA polymerase sigma factors"/>
    <property type="match status" value="1"/>
</dbReference>
<dbReference type="Proteomes" id="UP000593765">
    <property type="component" value="Chromosome"/>
</dbReference>
<dbReference type="InterPro" id="IPR007627">
    <property type="entry name" value="RNA_pol_sigma70_r2"/>
</dbReference>
<dbReference type="Gene3D" id="1.10.10.10">
    <property type="entry name" value="Winged helix-like DNA-binding domain superfamily/Winged helix DNA-binding domain"/>
    <property type="match status" value="1"/>
</dbReference>
<evidence type="ECO:0000256" key="4">
    <source>
        <dbReference type="ARBA" id="ARBA00023125"/>
    </source>
</evidence>
<keyword evidence="10" id="KW-1185">Reference proteome</keyword>
<dbReference type="SUPFAM" id="SSF88659">
    <property type="entry name" value="Sigma3 and sigma4 domains of RNA polymerase sigma factors"/>
    <property type="match status" value="1"/>
</dbReference>
<dbReference type="PROSITE" id="PS01063">
    <property type="entry name" value="SIGMA70_ECF"/>
    <property type="match status" value="1"/>
</dbReference>
<dbReference type="Pfam" id="PF08281">
    <property type="entry name" value="Sigma70_r4_2"/>
    <property type="match status" value="1"/>
</dbReference>
<evidence type="ECO:0000313" key="10">
    <source>
        <dbReference type="Proteomes" id="UP000593765"/>
    </source>
</evidence>
<dbReference type="RefSeq" id="WP_206294507.1">
    <property type="nucleotide sequence ID" value="NZ_CP063458.1"/>
</dbReference>
<dbReference type="Pfam" id="PF04542">
    <property type="entry name" value="Sigma70_r2"/>
    <property type="match status" value="1"/>
</dbReference>
<protein>
    <recommendedName>
        <fullName evidence="6">RNA polymerase sigma factor</fullName>
    </recommendedName>
</protein>
<dbReference type="InterPro" id="IPR013249">
    <property type="entry name" value="RNA_pol_sigma70_r4_t2"/>
</dbReference>
<sequence length="186" mass="20447">MSDVEQSTKPRSGAPADLQDLVLKHARELYGLAYSLTGNSADAEDVVQQALVGALRGIGSYEGRSSLKTWLYTIVINQASKTRRSLRLRKASPLEAGEIADSAARGSGKGATHNGNSIATVDFQIDVATMLDALSHEHREVMVLREMHQMSYEEIAEALAIPRGTVESRLFRARRFLREKFPAYVS</sequence>
<keyword evidence="3 6" id="KW-0731">Sigma factor</keyword>
<name>A0A7M2X1G0_9BACT</name>
<dbReference type="CDD" id="cd06171">
    <property type="entry name" value="Sigma70_r4"/>
    <property type="match status" value="1"/>
</dbReference>
<evidence type="ECO:0000256" key="5">
    <source>
        <dbReference type="ARBA" id="ARBA00023163"/>
    </source>
</evidence>
<keyword evidence="4 6" id="KW-0238">DNA-binding</keyword>
<evidence type="ECO:0000259" key="7">
    <source>
        <dbReference type="Pfam" id="PF04542"/>
    </source>
</evidence>
<dbReference type="KEGG" id="hbs:IPV69_08025"/>
<comment type="similarity">
    <text evidence="1 6">Belongs to the sigma-70 factor family. ECF subfamily.</text>
</comment>
<keyword evidence="2 6" id="KW-0805">Transcription regulation</keyword>
<feature type="domain" description="RNA polymerase sigma factor 70 region 4 type 2" evidence="8">
    <location>
        <begin position="127"/>
        <end position="177"/>
    </location>
</feature>
<dbReference type="AlphaFoldDB" id="A0A7M2X1G0"/>
<dbReference type="InterPro" id="IPR014284">
    <property type="entry name" value="RNA_pol_sigma-70_dom"/>
</dbReference>
<dbReference type="NCBIfam" id="TIGR02937">
    <property type="entry name" value="sigma70-ECF"/>
    <property type="match status" value="1"/>
</dbReference>
<dbReference type="GO" id="GO:0003677">
    <property type="term" value="F:DNA binding"/>
    <property type="evidence" value="ECO:0007669"/>
    <property type="project" value="UniProtKB-KW"/>
</dbReference>
<dbReference type="Gene3D" id="1.10.1740.10">
    <property type="match status" value="1"/>
</dbReference>
<dbReference type="PANTHER" id="PTHR43133:SF8">
    <property type="entry name" value="RNA POLYMERASE SIGMA FACTOR HI_1459-RELATED"/>
    <property type="match status" value="1"/>
</dbReference>
<reference evidence="9 10" key="1">
    <citation type="submission" date="2020-10" db="EMBL/GenBank/DDBJ databases">
        <title>Wide distribution of Phycisphaera-like planctomycetes from WD2101 soil group in peatlands and genome analysis of the first cultivated representative.</title>
        <authorList>
            <person name="Dedysh S.N."/>
            <person name="Beletsky A.V."/>
            <person name="Ivanova A."/>
            <person name="Kulichevskaya I.S."/>
            <person name="Suzina N.E."/>
            <person name="Philippov D.A."/>
            <person name="Rakitin A.L."/>
            <person name="Mardanov A.V."/>
            <person name="Ravin N.V."/>
        </authorList>
    </citation>
    <scope>NUCLEOTIDE SEQUENCE [LARGE SCALE GENOMIC DNA]</scope>
    <source>
        <strain evidence="9 10">M1803</strain>
    </source>
</reference>
<evidence type="ECO:0000259" key="8">
    <source>
        <dbReference type="Pfam" id="PF08281"/>
    </source>
</evidence>
<dbReference type="PANTHER" id="PTHR43133">
    <property type="entry name" value="RNA POLYMERASE ECF-TYPE SIGMA FACTO"/>
    <property type="match status" value="1"/>
</dbReference>
<proteinExistence type="inferred from homology"/>